<keyword evidence="3" id="KW-1185">Reference proteome</keyword>
<dbReference type="Gene3D" id="1.10.10.10">
    <property type="entry name" value="Winged helix-like DNA-binding domain superfamily/Winged helix DNA-binding domain"/>
    <property type="match status" value="1"/>
</dbReference>
<reference evidence="2 3" key="1">
    <citation type="journal article" date="2019" name="Int. J. Syst. Evol. Microbiol.">
        <title>The Global Catalogue of Microorganisms (GCM) 10K type strain sequencing project: providing services to taxonomists for standard genome sequencing and annotation.</title>
        <authorList>
            <consortium name="The Broad Institute Genomics Platform"/>
            <consortium name="The Broad Institute Genome Sequencing Center for Infectious Disease"/>
            <person name="Wu L."/>
            <person name="Ma J."/>
        </authorList>
    </citation>
    <scope>NUCLEOTIDE SEQUENCE [LARGE SCALE GENOMIC DNA]</scope>
    <source>
        <strain evidence="2 3">JCM 15478</strain>
    </source>
</reference>
<dbReference type="EMBL" id="BAAAPE010000009">
    <property type="protein sequence ID" value="GAA2079074.1"/>
    <property type="molecule type" value="Genomic_DNA"/>
</dbReference>
<comment type="caution">
    <text evidence="2">The sequence shown here is derived from an EMBL/GenBank/DDBJ whole genome shotgun (WGS) entry which is preliminary data.</text>
</comment>
<feature type="compositionally biased region" description="Basic and acidic residues" evidence="1">
    <location>
        <begin position="109"/>
        <end position="123"/>
    </location>
</feature>
<feature type="region of interest" description="Disordered" evidence="1">
    <location>
        <begin position="104"/>
        <end position="152"/>
    </location>
</feature>
<protein>
    <submittedName>
        <fullName evidence="2">Uncharacterized protein</fullName>
    </submittedName>
</protein>
<sequence>MSEQGARPGPASANQELGHKILGYPVAQSLFTVNELGVPDLLADGPRDVARLGPVDPGREPGRGAGGGGEPFGVAQFAQRRVARRHGQHDGVRAVVPEMHVGGVVVPDPARDDAPVERAREGGGVRGAGRSVCRRRGRSGVRDRRARGCPGP</sequence>
<proteinExistence type="predicted"/>
<feature type="compositionally biased region" description="Basic residues" evidence="1">
    <location>
        <begin position="132"/>
        <end position="152"/>
    </location>
</feature>
<dbReference type="InterPro" id="IPR036388">
    <property type="entry name" value="WH-like_DNA-bd_sf"/>
</dbReference>
<organism evidence="2 3">
    <name type="scientific">Streptomyces albiaxialis</name>
    <dbReference type="NCBI Taxonomy" id="329523"/>
    <lineage>
        <taxon>Bacteria</taxon>
        <taxon>Bacillati</taxon>
        <taxon>Actinomycetota</taxon>
        <taxon>Actinomycetes</taxon>
        <taxon>Kitasatosporales</taxon>
        <taxon>Streptomycetaceae</taxon>
        <taxon>Streptomyces</taxon>
    </lineage>
</organism>
<dbReference type="Proteomes" id="UP001500016">
    <property type="component" value="Unassembled WGS sequence"/>
</dbReference>
<evidence type="ECO:0000256" key="1">
    <source>
        <dbReference type="SAM" id="MobiDB-lite"/>
    </source>
</evidence>
<name>A0ABN2W042_9ACTN</name>
<feature type="region of interest" description="Disordered" evidence="1">
    <location>
        <begin position="42"/>
        <end position="72"/>
    </location>
</feature>
<gene>
    <name evidence="2" type="ORF">GCM10009801_36330</name>
</gene>
<evidence type="ECO:0000313" key="3">
    <source>
        <dbReference type="Proteomes" id="UP001500016"/>
    </source>
</evidence>
<accession>A0ABN2W042</accession>
<evidence type="ECO:0000313" key="2">
    <source>
        <dbReference type="EMBL" id="GAA2079074.1"/>
    </source>
</evidence>